<evidence type="ECO:0000259" key="6">
    <source>
        <dbReference type="PROSITE" id="PS50835"/>
    </source>
</evidence>
<evidence type="ECO:0000256" key="2">
    <source>
        <dbReference type="ARBA" id="ARBA00022692"/>
    </source>
</evidence>
<dbReference type="PANTHER" id="PTHR11860">
    <property type="entry name" value="POLYMERIC-IMMUNOGLOBULIN RECEPTOR"/>
    <property type="match status" value="1"/>
</dbReference>
<feature type="signal peptide" evidence="5">
    <location>
        <begin position="1"/>
        <end position="19"/>
    </location>
</feature>
<dbReference type="GO" id="GO:0005886">
    <property type="term" value="C:plasma membrane"/>
    <property type="evidence" value="ECO:0007669"/>
    <property type="project" value="TreeGrafter"/>
</dbReference>
<dbReference type="GO" id="GO:0004888">
    <property type="term" value="F:transmembrane signaling receptor activity"/>
    <property type="evidence" value="ECO:0007669"/>
    <property type="project" value="TreeGrafter"/>
</dbReference>
<dbReference type="InterPro" id="IPR003599">
    <property type="entry name" value="Ig_sub"/>
</dbReference>
<protein>
    <submittedName>
        <fullName evidence="7">Polymeric immunoglobulin receptor-like</fullName>
    </submittedName>
</protein>
<keyword evidence="4" id="KW-1133">Transmembrane helix</keyword>
<evidence type="ECO:0000256" key="4">
    <source>
        <dbReference type="SAM" id="Phobius"/>
    </source>
</evidence>
<keyword evidence="8" id="KW-1185">Reference proteome</keyword>
<evidence type="ECO:0000256" key="1">
    <source>
        <dbReference type="ARBA" id="ARBA00004370"/>
    </source>
</evidence>
<evidence type="ECO:0000256" key="3">
    <source>
        <dbReference type="ARBA" id="ARBA00023136"/>
    </source>
</evidence>
<keyword evidence="3 4" id="KW-0472">Membrane</keyword>
<dbReference type="PROSITE" id="PS50835">
    <property type="entry name" value="IG_LIKE"/>
    <property type="match status" value="1"/>
</dbReference>
<gene>
    <name evidence="7" type="primary">LOC115156843</name>
</gene>
<evidence type="ECO:0000313" key="8">
    <source>
        <dbReference type="Proteomes" id="UP000472277"/>
    </source>
</evidence>
<reference evidence="7" key="1">
    <citation type="submission" date="2025-08" db="UniProtKB">
        <authorList>
            <consortium name="Ensembl"/>
        </authorList>
    </citation>
    <scope>IDENTIFICATION</scope>
</reference>
<feature type="transmembrane region" description="Helical" evidence="4">
    <location>
        <begin position="224"/>
        <end position="247"/>
    </location>
</feature>
<dbReference type="InterPro" id="IPR050671">
    <property type="entry name" value="CD300_family_receptors"/>
</dbReference>
<dbReference type="PANTHER" id="PTHR11860:SF118">
    <property type="entry name" value="CMRF35-LIKE MOLECULE 3-RELATED"/>
    <property type="match status" value="1"/>
</dbReference>
<dbReference type="Gene3D" id="2.60.40.10">
    <property type="entry name" value="Immunoglobulins"/>
    <property type="match status" value="2"/>
</dbReference>
<feature type="chain" id="PRO_5025635225" evidence="5">
    <location>
        <begin position="20"/>
        <end position="290"/>
    </location>
</feature>
<dbReference type="GeneTree" id="ENSGT00950000182977"/>
<dbReference type="InterPro" id="IPR007110">
    <property type="entry name" value="Ig-like_dom"/>
</dbReference>
<dbReference type="InterPro" id="IPR013106">
    <property type="entry name" value="Ig_V-set"/>
</dbReference>
<name>A0A674EFY2_SALTR</name>
<evidence type="ECO:0000313" key="7">
    <source>
        <dbReference type="Ensembl" id="ENSSTUP00000106824.1"/>
    </source>
</evidence>
<keyword evidence="5" id="KW-0732">Signal</keyword>
<dbReference type="Pfam" id="PF07686">
    <property type="entry name" value="V-set"/>
    <property type="match status" value="1"/>
</dbReference>
<reference evidence="7" key="2">
    <citation type="submission" date="2025-09" db="UniProtKB">
        <authorList>
            <consortium name="Ensembl"/>
        </authorList>
    </citation>
    <scope>IDENTIFICATION</scope>
</reference>
<dbReference type="PROSITE" id="PS51257">
    <property type="entry name" value="PROKAR_LIPOPROTEIN"/>
    <property type="match status" value="1"/>
</dbReference>
<accession>A0A674EFY2</accession>
<proteinExistence type="predicted"/>
<dbReference type="Proteomes" id="UP000472277">
    <property type="component" value="Chromosome 21"/>
</dbReference>
<sequence>MRNLLILIILSFMTGCVSCLEVEGCSGGTVIFTCKYPDNYQSNDKYFCKESTQSCEEKIKSGMKNTWENKDRFSLCDTNRKLFTVIIRKLEKSDEGNYKCEVATSDPSSGHVTIVELKVKEDDCFKKSVKETAYLGRNATITCKYPEDHENRTKRERVFTVTFTNLTVEDTGVYWCGGKTHVYTTLITEVELAVNAPPKTTMVTTMSPASSSRSPPSPLNSTSVVTIVSVSLGGLVFAAFLVIVYSCKRNKQKGAASSTHRLSTDAGNNGKSLLLFLLSRVVMVLVTLKI</sequence>
<dbReference type="AlphaFoldDB" id="A0A674EFY2"/>
<dbReference type="SMART" id="SM00409">
    <property type="entry name" value="IG"/>
    <property type="match status" value="2"/>
</dbReference>
<feature type="domain" description="Ig-like" evidence="6">
    <location>
        <begin position="27"/>
        <end position="113"/>
    </location>
</feature>
<dbReference type="Ensembl" id="ENSSTUT00000114477.1">
    <property type="protein sequence ID" value="ENSSTUP00000106824.1"/>
    <property type="gene ID" value="ENSSTUG00000047570.1"/>
</dbReference>
<keyword evidence="2 4" id="KW-0812">Transmembrane</keyword>
<dbReference type="InterPro" id="IPR036179">
    <property type="entry name" value="Ig-like_dom_sf"/>
</dbReference>
<dbReference type="SUPFAM" id="SSF48726">
    <property type="entry name" value="Immunoglobulin"/>
    <property type="match status" value="2"/>
</dbReference>
<comment type="subcellular location">
    <subcellularLocation>
        <location evidence="1">Membrane</location>
    </subcellularLocation>
</comment>
<organism evidence="7 8">
    <name type="scientific">Salmo trutta</name>
    <name type="common">Brown trout</name>
    <dbReference type="NCBI Taxonomy" id="8032"/>
    <lineage>
        <taxon>Eukaryota</taxon>
        <taxon>Metazoa</taxon>
        <taxon>Chordata</taxon>
        <taxon>Craniata</taxon>
        <taxon>Vertebrata</taxon>
        <taxon>Euteleostomi</taxon>
        <taxon>Actinopterygii</taxon>
        <taxon>Neopterygii</taxon>
        <taxon>Teleostei</taxon>
        <taxon>Protacanthopterygii</taxon>
        <taxon>Salmoniformes</taxon>
        <taxon>Salmonidae</taxon>
        <taxon>Salmoninae</taxon>
        <taxon>Salmo</taxon>
    </lineage>
</organism>
<dbReference type="InterPro" id="IPR013783">
    <property type="entry name" value="Ig-like_fold"/>
</dbReference>
<evidence type="ECO:0000256" key="5">
    <source>
        <dbReference type="SAM" id="SignalP"/>
    </source>
</evidence>